<sequence length="249" mass="26145">MFLDERTASRLSERTRFGDVRHFAQIGSTNTYLREQAAAGAPEGTVAVADVQTAGRGRMDRTWESPPGSGLLVSVLLRPTDLAATRLHLVTAAAGLSARQAVEEVAGFTPELKWPNDLVVSGSKLAGILAESAGGAVVVGVGINLTWAPREGVALSDLSAAAVSREDLLVALLEALERRCGDWESVTEEYRSTCATVGRAVRVEMSGGDLEGVAEQIDADGRLVVRTGEGRLVAVAAGDVVHLRPEDGC</sequence>
<dbReference type="GO" id="GO:0005737">
    <property type="term" value="C:cytoplasm"/>
    <property type="evidence" value="ECO:0007669"/>
    <property type="project" value="TreeGrafter"/>
</dbReference>
<dbReference type="NCBIfam" id="TIGR00121">
    <property type="entry name" value="birA_ligase"/>
    <property type="match status" value="1"/>
</dbReference>
<name>A0A2W5ZN38_9BACT</name>
<protein>
    <recommendedName>
        <fullName evidence="5">biotin--[biotin carboxyl-carrier protein] ligase</fullName>
        <ecNumber evidence="5">6.3.4.15</ecNumber>
    </recommendedName>
</protein>
<dbReference type="PANTHER" id="PTHR12835:SF5">
    <property type="entry name" value="BIOTIN--PROTEIN LIGASE"/>
    <property type="match status" value="1"/>
</dbReference>
<accession>A0A2W5ZN38</accession>
<dbReference type="PANTHER" id="PTHR12835">
    <property type="entry name" value="BIOTIN PROTEIN LIGASE"/>
    <property type="match status" value="1"/>
</dbReference>
<dbReference type="Pfam" id="PF03099">
    <property type="entry name" value="BPL_LplA_LipB"/>
    <property type="match status" value="1"/>
</dbReference>
<organism evidence="7 8">
    <name type="scientific">Candidatus Aeolococcus gillhamiae</name>
    <dbReference type="NCBI Taxonomy" id="3127015"/>
    <lineage>
        <taxon>Bacteria</taxon>
        <taxon>Bacillati</taxon>
        <taxon>Candidatus Dormiibacterota</taxon>
        <taxon>Candidatus Dormibacteria</taxon>
        <taxon>Candidatus Aeolococcales</taxon>
        <taxon>Candidatus Aeolococcaceae</taxon>
        <taxon>Candidatus Aeolococcus</taxon>
    </lineage>
</organism>
<comment type="caution">
    <text evidence="7">The sequence shown here is derived from an EMBL/GenBank/DDBJ whole genome shotgun (WGS) entry which is preliminary data.</text>
</comment>
<keyword evidence="4" id="KW-0092">Biotin</keyword>
<dbReference type="Proteomes" id="UP000248724">
    <property type="component" value="Unassembled WGS sequence"/>
</dbReference>
<dbReference type="GO" id="GO:0004077">
    <property type="term" value="F:biotin--[biotin carboxyl-carrier protein] ligase activity"/>
    <property type="evidence" value="ECO:0007669"/>
    <property type="project" value="UniProtKB-EC"/>
</dbReference>
<evidence type="ECO:0000259" key="6">
    <source>
        <dbReference type="PROSITE" id="PS51733"/>
    </source>
</evidence>
<evidence type="ECO:0000256" key="4">
    <source>
        <dbReference type="ARBA" id="ARBA00023267"/>
    </source>
</evidence>
<dbReference type="PROSITE" id="PS51733">
    <property type="entry name" value="BPL_LPL_CATALYTIC"/>
    <property type="match status" value="1"/>
</dbReference>
<gene>
    <name evidence="7" type="ORF">DLM65_00220</name>
</gene>
<evidence type="ECO:0000256" key="5">
    <source>
        <dbReference type="ARBA" id="ARBA00024227"/>
    </source>
</evidence>
<dbReference type="InterPro" id="IPR045864">
    <property type="entry name" value="aa-tRNA-synth_II/BPL/LPL"/>
</dbReference>
<dbReference type="EMBL" id="QHBU01000007">
    <property type="protein sequence ID" value="PZR84256.1"/>
    <property type="molecule type" value="Genomic_DNA"/>
</dbReference>
<dbReference type="Pfam" id="PF02237">
    <property type="entry name" value="BPL_C"/>
    <property type="match status" value="1"/>
</dbReference>
<keyword evidence="2" id="KW-0547">Nucleotide-binding</keyword>
<dbReference type="CDD" id="cd16442">
    <property type="entry name" value="BPL"/>
    <property type="match status" value="1"/>
</dbReference>
<evidence type="ECO:0000313" key="8">
    <source>
        <dbReference type="Proteomes" id="UP000248724"/>
    </source>
</evidence>
<keyword evidence="3" id="KW-0067">ATP-binding</keyword>
<evidence type="ECO:0000256" key="2">
    <source>
        <dbReference type="ARBA" id="ARBA00022741"/>
    </source>
</evidence>
<dbReference type="Gene3D" id="3.30.930.10">
    <property type="entry name" value="Bira Bifunctional Protein, Domain 2"/>
    <property type="match status" value="1"/>
</dbReference>
<dbReference type="AlphaFoldDB" id="A0A2W5ZN38"/>
<evidence type="ECO:0000256" key="1">
    <source>
        <dbReference type="ARBA" id="ARBA00022598"/>
    </source>
</evidence>
<dbReference type="InterPro" id="IPR008988">
    <property type="entry name" value="Transcriptional_repressor_C"/>
</dbReference>
<feature type="domain" description="BPL/LPL catalytic" evidence="6">
    <location>
        <begin position="15"/>
        <end position="191"/>
    </location>
</feature>
<dbReference type="EC" id="6.3.4.15" evidence="5"/>
<dbReference type="SUPFAM" id="SSF50037">
    <property type="entry name" value="C-terminal domain of transcriptional repressors"/>
    <property type="match status" value="1"/>
</dbReference>
<reference evidence="7 8" key="1">
    <citation type="journal article" date="2017" name="Nature">
        <title>Atmospheric trace gases support primary production in Antarctic desert surface soil.</title>
        <authorList>
            <person name="Ji M."/>
            <person name="Greening C."/>
            <person name="Vanwonterghem I."/>
            <person name="Carere C.R."/>
            <person name="Bay S.K."/>
            <person name="Steen J.A."/>
            <person name="Montgomery K."/>
            <person name="Lines T."/>
            <person name="Beardall J."/>
            <person name="van Dorst J."/>
            <person name="Snape I."/>
            <person name="Stott M.B."/>
            <person name="Hugenholtz P."/>
            <person name="Ferrari B.C."/>
        </authorList>
    </citation>
    <scope>NUCLEOTIDE SEQUENCE [LARGE SCALE GENOMIC DNA]</scope>
    <source>
        <strain evidence="7">RRmetagenome_bin12</strain>
    </source>
</reference>
<dbReference type="Gene3D" id="2.30.30.100">
    <property type="match status" value="1"/>
</dbReference>
<evidence type="ECO:0000313" key="7">
    <source>
        <dbReference type="EMBL" id="PZR84256.1"/>
    </source>
</evidence>
<dbReference type="InterPro" id="IPR004408">
    <property type="entry name" value="Biotin_CoA_COase_ligase"/>
</dbReference>
<dbReference type="SUPFAM" id="SSF55681">
    <property type="entry name" value="Class II aaRS and biotin synthetases"/>
    <property type="match status" value="1"/>
</dbReference>
<dbReference type="GO" id="GO:0005524">
    <property type="term" value="F:ATP binding"/>
    <property type="evidence" value="ECO:0007669"/>
    <property type="project" value="UniProtKB-KW"/>
</dbReference>
<dbReference type="InterPro" id="IPR004143">
    <property type="entry name" value="BPL_LPL_catalytic"/>
</dbReference>
<evidence type="ECO:0000256" key="3">
    <source>
        <dbReference type="ARBA" id="ARBA00022840"/>
    </source>
</evidence>
<proteinExistence type="predicted"/>
<keyword evidence="1 7" id="KW-0436">Ligase</keyword>
<dbReference type="InterPro" id="IPR003142">
    <property type="entry name" value="BPL_C"/>
</dbReference>